<dbReference type="Proteomes" id="UP000665020">
    <property type="component" value="Chromosome"/>
</dbReference>
<dbReference type="Gene3D" id="2.60.120.10">
    <property type="entry name" value="Jelly Rolls"/>
    <property type="match status" value="1"/>
</dbReference>
<dbReference type="InterPro" id="IPR001387">
    <property type="entry name" value="Cro/C1-type_HTH"/>
</dbReference>
<dbReference type="PANTHER" id="PTHR46797">
    <property type="entry name" value="HTH-TYPE TRANSCRIPTIONAL REGULATOR"/>
    <property type="match status" value="1"/>
</dbReference>
<dbReference type="InterPro" id="IPR010982">
    <property type="entry name" value="Lambda_DNA-bd_dom_sf"/>
</dbReference>
<dbReference type="InterPro" id="IPR011051">
    <property type="entry name" value="RmlC_Cupin_sf"/>
</dbReference>
<dbReference type="PROSITE" id="PS50943">
    <property type="entry name" value="HTH_CROC1"/>
    <property type="match status" value="1"/>
</dbReference>
<keyword evidence="1" id="KW-0238">DNA-binding</keyword>
<dbReference type="EMBL" id="CP046640">
    <property type="protein sequence ID" value="QTL97206.1"/>
    <property type="molecule type" value="Genomic_DNA"/>
</dbReference>
<dbReference type="SMART" id="SM00530">
    <property type="entry name" value="HTH_XRE"/>
    <property type="match status" value="1"/>
</dbReference>
<dbReference type="RefSeq" id="WP_125988386.1">
    <property type="nucleotide sequence ID" value="NZ_CP046640.1"/>
</dbReference>
<evidence type="ECO:0000313" key="4">
    <source>
        <dbReference type="Proteomes" id="UP000665020"/>
    </source>
</evidence>
<dbReference type="CDD" id="cd02209">
    <property type="entry name" value="cupin_XRE_C"/>
    <property type="match status" value="1"/>
</dbReference>
<dbReference type="Pfam" id="PF01381">
    <property type="entry name" value="HTH_3"/>
    <property type="match status" value="1"/>
</dbReference>
<gene>
    <name evidence="3" type="ORF">GM661_04050</name>
</gene>
<dbReference type="CDD" id="cd00093">
    <property type="entry name" value="HTH_XRE"/>
    <property type="match status" value="1"/>
</dbReference>
<evidence type="ECO:0000313" key="3">
    <source>
        <dbReference type="EMBL" id="QTL97206.1"/>
    </source>
</evidence>
<name>A0A8A7K670_9FIRM</name>
<dbReference type="InterPro" id="IPR014710">
    <property type="entry name" value="RmlC-like_jellyroll"/>
</dbReference>
<feature type="domain" description="HTH cro/C1-type" evidence="2">
    <location>
        <begin position="7"/>
        <end position="61"/>
    </location>
</feature>
<evidence type="ECO:0000256" key="1">
    <source>
        <dbReference type="ARBA" id="ARBA00023125"/>
    </source>
</evidence>
<keyword evidence="4" id="KW-1185">Reference proteome</keyword>
<dbReference type="KEGG" id="ifn:GM661_04050"/>
<protein>
    <submittedName>
        <fullName evidence="3">Cupin domain-containing protein</fullName>
    </submittedName>
</protein>
<sequence length="180" mass="20213">MKIGNKIKELRLLKGMTIKELAEKSELSAGMISQIERDKIGLSVTSLWNISQALNISIGYFFNEMKADNHLVVKKTQRKEIKLANSSAVYELLTPDLSGKIEFLRIVIKPGESNDSKQISHQGEECGLVLQGKLLVKYGEKEYILEEGDSIRFNSLIPHKYINIGDISSISIWAMTPPSF</sequence>
<dbReference type="SUPFAM" id="SSF47413">
    <property type="entry name" value="lambda repressor-like DNA-binding domains"/>
    <property type="match status" value="1"/>
</dbReference>
<evidence type="ECO:0000259" key="2">
    <source>
        <dbReference type="PROSITE" id="PS50943"/>
    </source>
</evidence>
<dbReference type="AlphaFoldDB" id="A0A8A7K670"/>
<dbReference type="Gene3D" id="1.10.260.40">
    <property type="entry name" value="lambda repressor-like DNA-binding domains"/>
    <property type="match status" value="1"/>
</dbReference>
<dbReference type="GO" id="GO:0003677">
    <property type="term" value="F:DNA binding"/>
    <property type="evidence" value="ECO:0007669"/>
    <property type="project" value="UniProtKB-KW"/>
</dbReference>
<reference evidence="3" key="1">
    <citation type="submission" date="2019-12" db="EMBL/GenBank/DDBJ databases">
        <authorList>
            <person name="zhang j."/>
            <person name="sun C.M."/>
        </authorList>
    </citation>
    <scope>NUCLEOTIDE SEQUENCE</scope>
    <source>
        <strain evidence="3">NS-1</strain>
    </source>
</reference>
<dbReference type="GO" id="GO:0003700">
    <property type="term" value="F:DNA-binding transcription factor activity"/>
    <property type="evidence" value="ECO:0007669"/>
    <property type="project" value="TreeGrafter"/>
</dbReference>
<dbReference type="SUPFAM" id="SSF51182">
    <property type="entry name" value="RmlC-like cupins"/>
    <property type="match status" value="1"/>
</dbReference>
<accession>A0A8A7K670</accession>
<dbReference type="InterPro" id="IPR013096">
    <property type="entry name" value="Cupin_2"/>
</dbReference>
<dbReference type="InterPro" id="IPR050807">
    <property type="entry name" value="TransReg_Diox_bact_type"/>
</dbReference>
<dbReference type="GO" id="GO:0005829">
    <property type="term" value="C:cytosol"/>
    <property type="evidence" value="ECO:0007669"/>
    <property type="project" value="TreeGrafter"/>
</dbReference>
<proteinExistence type="predicted"/>
<dbReference type="Pfam" id="PF07883">
    <property type="entry name" value="Cupin_2"/>
    <property type="match status" value="1"/>
</dbReference>
<dbReference type="PANTHER" id="PTHR46797:SF2">
    <property type="entry name" value="TRANSCRIPTIONAL REGULATOR"/>
    <property type="match status" value="1"/>
</dbReference>
<organism evidence="3 4">
    <name type="scientific">Iocasia fonsfrigidae</name>
    <dbReference type="NCBI Taxonomy" id="2682810"/>
    <lineage>
        <taxon>Bacteria</taxon>
        <taxon>Bacillati</taxon>
        <taxon>Bacillota</taxon>
        <taxon>Clostridia</taxon>
        <taxon>Halanaerobiales</taxon>
        <taxon>Halanaerobiaceae</taxon>
        <taxon>Iocasia</taxon>
    </lineage>
</organism>